<dbReference type="SMART" id="SM00431">
    <property type="entry name" value="SCAN"/>
    <property type="match status" value="1"/>
</dbReference>
<accession>A0A8C0FZ65</accession>
<dbReference type="Proteomes" id="UP000694404">
    <property type="component" value="Unplaced"/>
</dbReference>
<dbReference type="Gene3D" id="1.10.4020.10">
    <property type="entry name" value="DNA breaking-rejoining enzymes"/>
    <property type="match status" value="1"/>
</dbReference>
<name>A0A8C0FZ65_CHEAB</name>
<dbReference type="Pfam" id="PF02023">
    <property type="entry name" value="SCAN"/>
    <property type="match status" value="1"/>
</dbReference>
<dbReference type="InterPro" id="IPR003309">
    <property type="entry name" value="SCAN_dom"/>
</dbReference>
<reference evidence="3" key="2">
    <citation type="submission" date="2025-09" db="UniProtKB">
        <authorList>
            <consortium name="Ensembl"/>
        </authorList>
    </citation>
    <scope>IDENTIFICATION</scope>
</reference>
<dbReference type="Ensembl" id="ENSCABT00000001212.1">
    <property type="protein sequence ID" value="ENSCABP00000001120.1"/>
    <property type="gene ID" value="ENSCABG00000000940.1"/>
</dbReference>
<proteinExistence type="predicted"/>
<dbReference type="PANTHER" id="PTHR45935">
    <property type="entry name" value="PROTEIN ZBED8-RELATED"/>
    <property type="match status" value="1"/>
</dbReference>
<protein>
    <recommendedName>
        <fullName evidence="2">SCAN box domain-containing protein</fullName>
    </recommendedName>
</protein>
<organism evidence="3 4">
    <name type="scientific">Chelonoidis abingdonii</name>
    <name type="common">Abingdon island giant tortoise</name>
    <name type="synonym">Testudo abingdonii</name>
    <dbReference type="NCBI Taxonomy" id="106734"/>
    <lineage>
        <taxon>Eukaryota</taxon>
        <taxon>Metazoa</taxon>
        <taxon>Chordata</taxon>
        <taxon>Craniata</taxon>
        <taxon>Vertebrata</taxon>
        <taxon>Euteleostomi</taxon>
        <taxon>Archelosauria</taxon>
        <taxon>Testudinata</taxon>
        <taxon>Testudines</taxon>
        <taxon>Cryptodira</taxon>
        <taxon>Durocryptodira</taxon>
        <taxon>Testudinoidea</taxon>
        <taxon>Testudinidae</taxon>
        <taxon>Chelonoidis</taxon>
    </lineage>
</organism>
<evidence type="ECO:0000313" key="4">
    <source>
        <dbReference type="Proteomes" id="UP000694404"/>
    </source>
</evidence>
<dbReference type="PANTHER" id="PTHR45935:SF15">
    <property type="entry name" value="SCAN BOX DOMAIN-CONTAINING PROTEIN"/>
    <property type="match status" value="1"/>
</dbReference>
<dbReference type="AlphaFoldDB" id="A0A8C0FZ65"/>
<keyword evidence="1" id="KW-0539">Nucleus</keyword>
<evidence type="ECO:0000256" key="1">
    <source>
        <dbReference type="ARBA" id="ARBA00023242"/>
    </source>
</evidence>
<reference evidence="3" key="1">
    <citation type="submission" date="2025-08" db="UniProtKB">
        <authorList>
            <consortium name="Ensembl"/>
        </authorList>
    </citation>
    <scope>IDENTIFICATION</scope>
</reference>
<sequence>MLQHWEDVWQEVLQALRILPEVRPAPACALRHGDPELPPPPRVVPETQRRRFRGFCYQEAEGPREAYSHLRELCHRWLEPQSRTKEQILELLILEQFLTILPEEIQGWVWEHGPETGTQAVALAEGDRGGKGRQTVAAGEPGFLYLSLKSLAQESPWSVGASEFECPT</sequence>
<dbReference type="GeneTree" id="ENSGT00940000154715"/>
<dbReference type="FunFam" id="1.10.4020.10:FF:000001">
    <property type="entry name" value="zinc finger protein 263 isoform X1"/>
    <property type="match status" value="1"/>
</dbReference>
<evidence type="ECO:0000313" key="3">
    <source>
        <dbReference type="Ensembl" id="ENSCABP00000001120.1"/>
    </source>
</evidence>
<feature type="domain" description="SCAN box" evidence="2">
    <location>
        <begin position="49"/>
        <end position="125"/>
    </location>
</feature>
<dbReference type="InterPro" id="IPR038269">
    <property type="entry name" value="SCAN_sf"/>
</dbReference>
<dbReference type="InterPro" id="IPR050916">
    <property type="entry name" value="SCAN-C2H2_zinc_finger"/>
</dbReference>
<evidence type="ECO:0000259" key="2">
    <source>
        <dbReference type="PROSITE" id="PS50804"/>
    </source>
</evidence>
<dbReference type="CDD" id="cd07936">
    <property type="entry name" value="SCAN"/>
    <property type="match status" value="1"/>
</dbReference>
<keyword evidence="4" id="KW-1185">Reference proteome</keyword>
<dbReference type="SUPFAM" id="SSF47353">
    <property type="entry name" value="Retrovirus capsid dimerization domain-like"/>
    <property type="match status" value="1"/>
</dbReference>
<dbReference type="PROSITE" id="PS50804">
    <property type="entry name" value="SCAN_BOX"/>
    <property type="match status" value="1"/>
</dbReference>